<dbReference type="AlphaFoldDB" id="A0AAD6Z859"/>
<sequence>KRERTQANLERAKAECKDNFGFIPTENKVWRSQLNKDFSRERQYFLCMTTHDAYWVGTHWLRESTTAEMKERAECQHCGTRESMKHILSQCEIPGQKEVWDLELAKELWTKRNPNWPWSGIGTIISAGLANFKNDEGKMKSGEARLYRILMAASAHLIWKIRCERLMQRNGTHPTETEVHNKWVLALSGGTECFPLQGLLSRMHQCPSPCFWQQHCH</sequence>
<comment type="caution">
    <text evidence="1">The sequence shown here is derived from an EMBL/GenBank/DDBJ whole genome shotgun (WGS) entry which is preliminary data.</text>
</comment>
<reference evidence="1" key="1">
    <citation type="submission" date="2023-03" db="EMBL/GenBank/DDBJ databases">
        <title>Massive genome expansion in bonnet fungi (Mycena s.s.) driven by repeated elements and novel gene families across ecological guilds.</title>
        <authorList>
            <consortium name="Lawrence Berkeley National Laboratory"/>
            <person name="Harder C.B."/>
            <person name="Miyauchi S."/>
            <person name="Viragh M."/>
            <person name="Kuo A."/>
            <person name="Thoen E."/>
            <person name="Andreopoulos B."/>
            <person name="Lu D."/>
            <person name="Skrede I."/>
            <person name="Drula E."/>
            <person name="Henrissat B."/>
            <person name="Morin E."/>
            <person name="Kohler A."/>
            <person name="Barry K."/>
            <person name="LaButti K."/>
            <person name="Morin E."/>
            <person name="Salamov A."/>
            <person name="Lipzen A."/>
            <person name="Mereny Z."/>
            <person name="Hegedus B."/>
            <person name="Baldrian P."/>
            <person name="Stursova M."/>
            <person name="Weitz H."/>
            <person name="Taylor A."/>
            <person name="Grigoriev I.V."/>
            <person name="Nagy L.G."/>
            <person name="Martin F."/>
            <person name="Kauserud H."/>
        </authorList>
    </citation>
    <scope>NUCLEOTIDE SEQUENCE</scope>
    <source>
        <strain evidence="1">CBHHK002</strain>
    </source>
</reference>
<name>A0AAD6Z859_9AGAR</name>
<feature type="non-terminal residue" evidence="1">
    <location>
        <position position="1"/>
    </location>
</feature>
<evidence type="ECO:0000313" key="1">
    <source>
        <dbReference type="EMBL" id="KAJ7310825.1"/>
    </source>
</evidence>
<protein>
    <recommendedName>
        <fullName evidence="3">Reverse transcriptase zinc-binding domain-containing protein</fullName>
    </recommendedName>
</protein>
<accession>A0AAD6Z859</accession>
<proteinExistence type="predicted"/>
<keyword evidence="2" id="KW-1185">Reference proteome</keyword>
<dbReference type="Proteomes" id="UP001218218">
    <property type="component" value="Unassembled WGS sequence"/>
</dbReference>
<evidence type="ECO:0008006" key="3">
    <source>
        <dbReference type="Google" id="ProtNLM"/>
    </source>
</evidence>
<evidence type="ECO:0000313" key="2">
    <source>
        <dbReference type="Proteomes" id="UP001218218"/>
    </source>
</evidence>
<gene>
    <name evidence="1" type="ORF">DFH08DRAFT_718628</name>
</gene>
<organism evidence="1 2">
    <name type="scientific">Mycena albidolilacea</name>
    <dbReference type="NCBI Taxonomy" id="1033008"/>
    <lineage>
        <taxon>Eukaryota</taxon>
        <taxon>Fungi</taxon>
        <taxon>Dikarya</taxon>
        <taxon>Basidiomycota</taxon>
        <taxon>Agaricomycotina</taxon>
        <taxon>Agaricomycetes</taxon>
        <taxon>Agaricomycetidae</taxon>
        <taxon>Agaricales</taxon>
        <taxon>Marasmiineae</taxon>
        <taxon>Mycenaceae</taxon>
        <taxon>Mycena</taxon>
    </lineage>
</organism>
<dbReference type="EMBL" id="JARIHO010000077">
    <property type="protein sequence ID" value="KAJ7310825.1"/>
    <property type="molecule type" value="Genomic_DNA"/>
</dbReference>